<keyword evidence="3" id="KW-1185">Reference proteome</keyword>
<protein>
    <submittedName>
        <fullName evidence="2">Uncharacterized protein</fullName>
    </submittedName>
</protein>
<feature type="region of interest" description="Disordered" evidence="1">
    <location>
        <begin position="87"/>
        <end position="111"/>
    </location>
</feature>
<accession>A0A6S7CT91</accession>
<evidence type="ECO:0000313" key="3">
    <source>
        <dbReference type="Proteomes" id="UP000494115"/>
    </source>
</evidence>
<sequence length="111" mass="12055">MAIDTQSGSSSAALEARIAVLEELFVRLAQAGATESILDNGFKTIAERLETIAQQMMPLRALGPEEPTLTEDQDLRVRNLTAALVSPDWKAKPSPREQDSAASVQQMRSES</sequence>
<reference evidence="2 3" key="1">
    <citation type="submission" date="2020-04" db="EMBL/GenBank/DDBJ databases">
        <authorList>
            <person name="De Canck E."/>
        </authorList>
    </citation>
    <scope>NUCLEOTIDE SEQUENCE [LARGE SCALE GENOMIC DNA]</scope>
    <source>
        <strain evidence="2 3">LMG 28138</strain>
    </source>
</reference>
<feature type="compositionally biased region" description="Polar residues" evidence="1">
    <location>
        <begin position="100"/>
        <end position="111"/>
    </location>
</feature>
<proteinExistence type="predicted"/>
<dbReference type="EMBL" id="CADIKM010000009">
    <property type="protein sequence ID" value="CAB3787599.1"/>
    <property type="molecule type" value="Genomic_DNA"/>
</dbReference>
<gene>
    <name evidence="2" type="ORF">LMG28138_02454</name>
</gene>
<feature type="compositionally biased region" description="Basic and acidic residues" evidence="1">
    <location>
        <begin position="89"/>
        <end position="99"/>
    </location>
</feature>
<dbReference type="Proteomes" id="UP000494115">
    <property type="component" value="Unassembled WGS sequence"/>
</dbReference>
<name>A0A6S7CT91_9BURK</name>
<evidence type="ECO:0000313" key="2">
    <source>
        <dbReference type="EMBL" id="CAB3787599.1"/>
    </source>
</evidence>
<evidence type="ECO:0000256" key="1">
    <source>
        <dbReference type="SAM" id="MobiDB-lite"/>
    </source>
</evidence>
<organism evidence="2 3">
    <name type="scientific">Pararobbsia alpina</name>
    <dbReference type="NCBI Taxonomy" id="621374"/>
    <lineage>
        <taxon>Bacteria</taxon>
        <taxon>Pseudomonadati</taxon>
        <taxon>Pseudomonadota</taxon>
        <taxon>Betaproteobacteria</taxon>
        <taxon>Burkholderiales</taxon>
        <taxon>Burkholderiaceae</taxon>
        <taxon>Pararobbsia</taxon>
    </lineage>
</organism>
<dbReference type="AlphaFoldDB" id="A0A6S7CT91"/>
<dbReference type="RefSeq" id="WP_175105030.1">
    <property type="nucleotide sequence ID" value="NZ_CADIKM010000009.1"/>
</dbReference>